<dbReference type="RefSeq" id="WP_307121953.1">
    <property type="nucleotide sequence ID" value="NZ_JAUSTM010000011.1"/>
</dbReference>
<protein>
    <recommendedName>
        <fullName evidence="6">fructokinase</fullName>
        <ecNumber evidence="6">2.7.1.4</ecNumber>
    </recommendedName>
</protein>
<keyword evidence="9" id="KW-1185">Reference proteome</keyword>
<name>A0ABT9YUJ5_9STRE</name>
<dbReference type="GO" id="GO:0008865">
    <property type="term" value="F:fructokinase activity"/>
    <property type="evidence" value="ECO:0007669"/>
    <property type="project" value="UniProtKB-EC"/>
</dbReference>
<evidence type="ECO:0000256" key="6">
    <source>
        <dbReference type="ARBA" id="ARBA00038887"/>
    </source>
</evidence>
<sequence length="289" mass="30889">MTTLYGSLEAGGTKFICAVGNENLEVIEKVQFPTATPQEAIAQTIAFFQQFDNLAALAIGTFGPADIDPDSETYGYITSTPKPFWSDTDLVGPIKEALGIPVYFTTDVNSSAYGEALIREGVDSLVYYTIGTGIGAGAIQNGQFIGGISHAEAGHVYVAKHPDDANFDGICPFHGACLEGLAAGPSLEARTGVRGENIEKDSYVWDVQAYYIAQAAVATTLNFRPEVIVFGGGVMAQDHMLNRVRELFKKLMNNYVPVPALDEYIVTPAIAENGSATYGNFALAKKIAH</sequence>
<dbReference type="PANTHER" id="PTHR42742">
    <property type="entry name" value="TRANSCRIPTIONAL REPRESSOR MPRA"/>
    <property type="match status" value="1"/>
</dbReference>
<keyword evidence="5" id="KW-0460">Magnesium</keyword>
<comment type="caution">
    <text evidence="8">The sequence shown here is derived from an EMBL/GenBank/DDBJ whole genome shotgun (WGS) entry which is preliminary data.</text>
</comment>
<evidence type="ECO:0000256" key="3">
    <source>
        <dbReference type="ARBA" id="ARBA00022723"/>
    </source>
</evidence>
<dbReference type="InterPro" id="IPR049874">
    <property type="entry name" value="ROK_cs"/>
</dbReference>
<evidence type="ECO:0000256" key="4">
    <source>
        <dbReference type="ARBA" id="ARBA00022833"/>
    </source>
</evidence>
<evidence type="ECO:0000313" key="8">
    <source>
        <dbReference type="EMBL" id="MDQ0222770.1"/>
    </source>
</evidence>
<keyword evidence="3" id="KW-0479">Metal-binding</keyword>
<dbReference type="EC" id="2.7.1.4" evidence="6"/>
<dbReference type="InterPro" id="IPR000600">
    <property type="entry name" value="ROK"/>
</dbReference>
<keyword evidence="4" id="KW-0862">Zinc</keyword>
<dbReference type="EMBL" id="JAUSTM010000011">
    <property type="protein sequence ID" value="MDQ0222770.1"/>
    <property type="molecule type" value="Genomic_DNA"/>
</dbReference>
<evidence type="ECO:0000256" key="7">
    <source>
        <dbReference type="ARBA" id="ARBA00048451"/>
    </source>
</evidence>
<dbReference type="Pfam" id="PF00480">
    <property type="entry name" value="ROK"/>
    <property type="match status" value="1"/>
</dbReference>
<comment type="similarity">
    <text evidence="2">Belongs to the ROK (NagC/XylR) family.</text>
</comment>
<dbReference type="PROSITE" id="PS01125">
    <property type="entry name" value="ROK"/>
    <property type="match status" value="1"/>
</dbReference>
<dbReference type="InterPro" id="IPR051804">
    <property type="entry name" value="Carb_Metab_Reg_Kinase/Isom"/>
</dbReference>
<dbReference type="Gene3D" id="3.30.420.40">
    <property type="match status" value="2"/>
</dbReference>
<dbReference type="PANTHER" id="PTHR42742:SF3">
    <property type="entry name" value="FRUCTOKINASE"/>
    <property type="match status" value="1"/>
</dbReference>
<organism evidence="8 9">
    <name type="scientific">Streptococcus moroccensis</name>
    <dbReference type="NCBI Taxonomy" id="1451356"/>
    <lineage>
        <taxon>Bacteria</taxon>
        <taxon>Bacillati</taxon>
        <taxon>Bacillota</taxon>
        <taxon>Bacilli</taxon>
        <taxon>Lactobacillales</taxon>
        <taxon>Streptococcaceae</taxon>
        <taxon>Streptococcus</taxon>
    </lineage>
</organism>
<gene>
    <name evidence="8" type="ORF">J2S23_001328</name>
</gene>
<evidence type="ECO:0000256" key="2">
    <source>
        <dbReference type="ARBA" id="ARBA00006479"/>
    </source>
</evidence>
<evidence type="ECO:0000256" key="1">
    <source>
        <dbReference type="ARBA" id="ARBA00001946"/>
    </source>
</evidence>
<evidence type="ECO:0000256" key="5">
    <source>
        <dbReference type="ARBA" id="ARBA00022842"/>
    </source>
</evidence>
<dbReference type="SUPFAM" id="SSF53067">
    <property type="entry name" value="Actin-like ATPase domain"/>
    <property type="match status" value="1"/>
</dbReference>
<comment type="cofactor">
    <cofactor evidence="1">
        <name>Mg(2+)</name>
        <dbReference type="ChEBI" id="CHEBI:18420"/>
    </cofactor>
</comment>
<proteinExistence type="inferred from homology"/>
<comment type="catalytic activity">
    <reaction evidence="7">
        <text>D-fructose + ATP = D-fructose 6-phosphate + ADP + H(+)</text>
        <dbReference type="Rhea" id="RHEA:16125"/>
        <dbReference type="ChEBI" id="CHEBI:15378"/>
        <dbReference type="ChEBI" id="CHEBI:30616"/>
        <dbReference type="ChEBI" id="CHEBI:37721"/>
        <dbReference type="ChEBI" id="CHEBI:61527"/>
        <dbReference type="ChEBI" id="CHEBI:456216"/>
        <dbReference type="EC" id="2.7.1.4"/>
    </reaction>
</comment>
<dbReference type="InterPro" id="IPR054618">
    <property type="entry name" value="ScrK"/>
</dbReference>
<accession>A0ABT9YUJ5</accession>
<dbReference type="CDD" id="cd24067">
    <property type="entry name" value="ASKHA_NBD_ROK_BsFRK-like"/>
    <property type="match status" value="1"/>
</dbReference>
<dbReference type="Proteomes" id="UP001223079">
    <property type="component" value="Unassembled WGS sequence"/>
</dbReference>
<evidence type="ECO:0000313" key="9">
    <source>
        <dbReference type="Proteomes" id="UP001223079"/>
    </source>
</evidence>
<dbReference type="NCBIfam" id="NF045550">
    <property type="entry name" value="FrctkaseScrK"/>
    <property type="match status" value="1"/>
</dbReference>
<reference evidence="8 9" key="1">
    <citation type="submission" date="2023-07" db="EMBL/GenBank/DDBJ databases">
        <title>Genomic Encyclopedia of Type Strains, Phase IV (KMG-IV): sequencing the most valuable type-strain genomes for metagenomic binning, comparative biology and taxonomic classification.</title>
        <authorList>
            <person name="Goeker M."/>
        </authorList>
    </citation>
    <scope>NUCLEOTIDE SEQUENCE [LARGE SCALE GENOMIC DNA]</scope>
    <source>
        <strain evidence="8 9">DSM 105143</strain>
    </source>
</reference>
<keyword evidence="8" id="KW-0808">Transferase</keyword>
<dbReference type="InterPro" id="IPR043129">
    <property type="entry name" value="ATPase_NBD"/>
</dbReference>